<keyword evidence="1" id="KW-0472">Membrane</keyword>
<reference evidence="2 3" key="1">
    <citation type="submission" date="2023-07" db="EMBL/GenBank/DDBJ databases">
        <title>Functional and genomic diversity of the sorghum phyllosphere microbiome.</title>
        <authorList>
            <person name="Shade A."/>
        </authorList>
    </citation>
    <scope>NUCLEOTIDE SEQUENCE [LARGE SCALE GENOMIC DNA]</scope>
    <source>
        <strain evidence="2 3">SORGH_AS_0892</strain>
    </source>
</reference>
<proteinExistence type="predicted"/>
<name>A0ABU0UAC3_9SPHI</name>
<dbReference type="Proteomes" id="UP001244640">
    <property type="component" value="Unassembled WGS sequence"/>
</dbReference>
<keyword evidence="3" id="KW-1185">Reference proteome</keyword>
<evidence type="ECO:0000313" key="3">
    <source>
        <dbReference type="Proteomes" id="UP001244640"/>
    </source>
</evidence>
<evidence type="ECO:0000256" key="1">
    <source>
        <dbReference type="SAM" id="Phobius"/>
    </source>
</evidence>
<dbReference type="EMBL" id="JAUTBA010000001">
    <property type="protein sequence ID" value="MDQ1151816.1"/>
    <property type="molecule type" value="Genomic_DNA"/>
</dbReference>
<feature type="transmembrane region" description="Helical" evidence="1">
    <location>
        <begin position="45"/>
        <end position="65"/>
    </location>
</feature>
<evidence type="ECO:0000313" key="2">
    <source>
        <dbReference type="EMBL" id="MDQ1151816.1"/>
    </source>
</evidence>
<accession>A0ABU0UAC3</accession>
<keyword evidence="1" id="KW-1133">Transmembrane helix</keyword>
<dbReference type="RefSeq" id="WP_307187246.1">
    <property type="nucleotide sequence ID" value="NZ_JAUTBA010000001.1"/>
</dbReference>
<comment type="caution">
    <text evidence="2">The sequence shown here is derived from an EMBL/GenBank/DDBJ whole genome shotgun (WGS) entry which is preliminary data.</text>
</comment>
<organism evidence="2 3">
    <name type="scientific">Sphingobacterium zeae</name>
    <dbReference type="NCBI Taxonomy" id="1776859"/>
    <lineage>
        <taxon>Bacteria</taxon>
        <taxon>Pseudomonadati</taxon>
        <taxon>Bacteroidota</taxon>
        <taxon>Sphingobacteriia</taxon>
        <taxon>Sphingobacteriales</taxon>
        <taxon>Sphingobacteriaceae</taxon>
        <taxon>Sphingobacterium</taxon>
    </lineage>
</organism>
<keyword evidence="1" id="KW-0812">Transmembrane</keyword>
<protein>
    <recommendedName>
        <fullName evidence="4">PH domain-containing protein</fullName>
    </recommendedName>
</protein>
<gene>
    <name evidence="2" type="ORF">QE382_003800</name>
</gene>
<feature type="transmembrane region" description="Helical" evidence="1">
    <location>
        <begin position="20"/>
        <end position="39"/>
    </location>
</feature>
<evidence type="ECO:0008006" key="4">
    <source>
        <dbReference type="Google" id="ProtNLM"/>
    </source>
</evidence>
<sequence>MKNFERIGNEYKMKPQLGTYVPLIGIFSIIMIVGFVKLPESSFKWWMLGILVILIISLLRSYFIIDMDKREMRVRKGLVGKEVTVPLDRLEGFTIHKLKQYGLITINVSLIARYLHENGKEKRVQLAQSYFTKPIQRICNEIDEIIGAGDGR</sequence>